<dbReference type="Proteomes" id="UP000663834">
    <property type="component" value="Unassembled WGS sequence"/>
</dbReference>
<sequence length="362" mass="41560">MDYYEPKSLRIKRDSENCSITVANIKCKEKISTIHDLCSDVWEQIFEYFKIIELFMTFESITVAVDQLMFSANNRYFLRGLTLDIDVGDLPKQIPLNRIVSLTLHESFCIKVIENCLELRSLKLIGVIKWVSCTINSISRANTKLNQITVVTPTIRSLTELFTSILSITSLRRLEILTDEVAESFKVCILPAPLSKIEQFLLDSGSTINWNDLSQILPDLSSIRFLSVNLIDRNQKLIPSFIFQNLRTLSLGLLEVSFNWIIQLVATTPCLIKLKLTGLVDADGFVVNQRWIHLFESTPRLLRIFVNVSLEQSKELYHCEKIQAPLCALNLNLVCNGDDNDCNLYYGEVNRWWNLRGMVIKQ</sequence>
<proteinExistence type="predicted"/>
<protein>
    <submittedName>
        <fullName evidence="1">Uncharacterized protein</fullName>
    </submittedName>
</protein>
<dbReference type="EMBL" id="CAJNOW010008937">
    <property type="protein sequence ID" value="CAF1549869.1"/>
    <property type="molecule type" value="Genomic_DNA"/>
</dbReference>
<dbReference type="AlphaFoldDB" id="A0A815WZK2"/>
<dbReference type="OrthoDB" id="9990048at2759"/>
<accession>A0A815WZK2</accession>
<evidence type="ECO:0000313" key="1">
    <source>
        <dbReference type="EMBL" id="CAF1549869.1"/>
    </source>
</evidence>
<comment type="caution">
    <text evidence="1">The sequence shown here is derived from an EMBL/GenBank/DDBJ whole genome shotgun (WGS) entry which is preliminary data.</text>
</comment>
<name>A0A815WZK2_9BILA</name>
<gene>
    <name evidence="1" type="ORF">KQP761_LOCUS17561</name>
</gene>
<organism evidence="1 2">
    <name type="scientific">Rotaria magnacalcarata</name>
    <dbReference type="NCBI Taxonomy" id="392030"/>
    <lineage>
        <taxon>Eukaryota</taxon>
        <taxon>Metazoa</taxon>
        <taxon>Spiralia</taxon>
        <taxon>Gnathifera</taxon>
        <taxon>Rotifera</taxon>
        <taxon>Eurotatoria</taxon>
        <taxon>Bdelloidea</taxon>
        <taxon>Philodinida</taxon>
        <taxon>Philodinidae</taxon>
        <taxon>Rotaria</taxon>
    </lineage>
</organism>
<evidence type="ECO:0000313" key="2">
    <source>
        <dbReference type="Proteomes" id="UP000663834"/>
    </source>
</evidence>
<reference evidence="1" key="1">
    <citation type="submission" date="2021-02" db="EMBL/GenBank/DDBJ databases">
        <authorList>
            <person name="Nowell W R."/>
        </authorList>
    </citation>
    <scope>NUCLEOTIDE SEQUENCE</scope>
</reference>